<evidence type="ECO:0000256" key="1">
    <source>
        <dbReference type="SAM" id="Phobius"/>
    </source>
</evidence>
<keyword evidence="3" id="KW-1185">Reference proteome</keyword>
<evidence type="ECO:0008006" key="4">
    <source>
        <dbReference type="Google" id="ProtNLM"/>
    </source>
</evidence>
<proteinExistence type="predicted"/>
<keyword evidence="1" id="KW-0812">Transmembrane</keyword>
<keyword evidence="1" id="KW-0472">Membrane</keyword>
<feature type="transmembrane region" description="Helical" evidence="1">
    <location>
        <begin position="53"/>
        <end position="73"/>
    </location>
</feature>
<protein>
    <recommendedName>
        <fullName evidence="4">TM2 domain-containing protein</fullName>
    </recommendedName>
</protein>
<organism evidence="2 3">
    <name type="scientific">Belliella calami</name>
    <dbReference type="NCBI Taxonomy" id="2923436"/>
    <lineage>
        <taxon>Bacteria</taxon>
        <taxon>Pseudomonadati</taxon>
        <taxon>Bacteroidota</taxon>
        <taxon>Cytophagia</taxon>
        <taxon>Cytophagales</taxon>
        <taxon>Cyclobacteriaceae</taxon>
        <taxon>Belliella</taxon>
    </lineage>
</organism>
<evidence type="ECO:0000313" key="2">
    <source>
        <dbReference type="EMBL" id="MCH7399218.1"/>
    </source>
</evidence>
<name>A0ABS9USH9_9BACT</name>
<comment type="caution">
    <text evidence="2">The sequence shown here is derived from an EMBL/GenBank/DDBJ whole genome shotgun (WGS) entry which is preliminary data.</text>
</comment>
<feature type="transmembrane region" description="Helical" evidence="1">
    <location>
        <begin position="79"/>
        <end position="106"/>
    </location>
</feature>
<reference evidence="2" key="1">
    <citation type="submission" date="2022-03" db="EMBL/GenBank/DDBJ databases">
        <title>De novo assembled genomes of Belliella spp. (Cyclobacteriaceae) strains.</title>
        <authorList>
            <person name="Szabo A."/>
            <person name="Korponai K."/>
            <person name="Felfoldi T."/>
        </authorList>
    </citation>
    <scope>NUCLEOTIDE SEQUENCE</scope>
    <source>
        <strain evidence="2">DSM 107340</strain>
    </source>
</reference>
<accession>A0ABS9USH9</accession>
<keyword evidence="1" id="KW-1133">Transmembrane helix</keyword>
<sequence length="116" mass="12908">MESTFKKCPYCAEEIYSEAIKCKHCGEILDNQVRAARQQNTQFIMPQNYGRRWSPGIAALLSFIIPGAGQMYKGDVGTGIAWFLFVVLGYFLFIVPGLILHLICIISAASGDPFKI</sequence>
<evidence type="ECO:0000313" key="3">
    <source>
        <dbReference type="Proteomes" id="UP001165488"/>
    </source>
</evidence>
<dbReference type="EMBL" id="JAKZGS010000013">
    <property type="protein sequence ID" value="MCH7399218.1"/>
    <property type="molecule type" value="Genomic_DNA"/>
</dbReference>
<dbReference type="Proteomes" id="UP001165488">
    <property type="component" value="Unassembled WGS sequence"/>
</dbReference>
<dbReference type="RefSeq" id="WP_241275720.1">
    <property type="nucleotide sequence ID" value="NZ_JAKZGS010000013.1"/>
</dbReference>
<gene>
    <name evidence="2" type="ORF">MM236_14530</name>
</gene>